<proteinExistence type="predicted"/>
<keyword evidence="1" id="KW-0472">Membrane</keyword>
<gene>
    <name evidence="2" type="ORF">EB796_018739</name>
</gene>
<keyword evidence="1" id="KW-0812">Transmembrane</keyword>
<feature type="transmembrane region" description="Helical" evidence="1">
    <location>
        <begin position="129"/>
        <end position="150"/>
    </location>
</feature>
<keyword evidence="1" id="KW-1133">Transmembrane helix</keyword>
<sequence length="202" mass="21973">MGGAGAVCFIILMGLAVLIFWGCGLVLSVYEIVVGSIALSDAQDNYTQYMGDASGFGGCFKEQTNEKVDLIPLYLVINGIVWILWTVCSALIRCNDLERATGFYVGSGDLKVHCMQGDRTVGRHIVRKFVANLLLVIAVAWLVAGSIFVFYGEAGGCARLTRRSAEITIIVRWAWVAFIVLISLLLKVMQCVIQSKSAPVTK</sequence>
<dbReference type="Proteomes" id="UP000593567">
    <property type="component" value="Unassembled WGS sequence"/>
</dbReference>
<protein>
    <submittedName>
        <fullName evidence="2">Uncharacterized protein</fullName>
    </submittedName>
</protein>
<evidence type="ECO:0000313" key="3">
    <source>
        <dbReference type="Proteomes" id="UP000593567"/>
    </source>
</evidence>
<feature type="transmembrane region" description="Helical" evidence="1">
    <location>
        <begin position="170"/>
        <end position="189"/>
    </location>
</feature>
<accession>A0A7J7JC71</accession>
<keyword evidence="3" id="KW-1185">Reference proteome</keyword>
<feature type="transmembrane region" description="Helical" evidence="1">
    <location>
        <begin position="7"/>
        <end position="30"/>
    </location>
</feature>
<reference evidence="2" key="1">
    <citation type="submission" date="2020-06" db="EMBL/GenBank/DDBJ databases">
        <title>Draft genome of Bugula neritina, a colonial animal packing powerful symbionts and potential medicines.</title>
        <authorList>
            <person name="Rayko M."/>
        </authorList>
    </citation>
    <scope>NUCLEOTIDE SEQUENCE [LARGE SCALE GENOMIC DNA]</scope>
    <source>
        <strain evidence="2">Kwan_BN1</strain>
    </source>
</reference>
<feature type="transmembrane region" description="Helical" evidence="1">
    <location>
        <begin position="71"/>
        <end position="92"/>
    </location>
</feature>
<evidence type="ECO:0000313" key="2">
    <source>
        <dbReference type="EMBL" id="KAF6022958.1"/>
    </source>
</evidence>
<comment type="caution">
    <text evidence="2">The sequence shown here is derived from an EMBL/GenBank/DDBJ whole genome shotgun (WGS) entry which is preliminary data.</text>
</comment>
<organism evidence="2 3">
    <name type="scientific">Bugula neritina</name>
    <name type="common">Brown bryozoan</name>
    <name type="synonym">Sertularia neritina</name>
    <dbReference type="NCBI Taxonomy" id="10212"/>
    <lineage>
        <taxon>Eukaryota</taxon>
        <taxon>Metazoa</taxon>
        <taxon>Spiralia</taxon>
        <taxon>Lophotrochozoa</taxon>
        <taxon>Bryozoa</taxon>
        <taxon>Gymnolaemata</taxon>
        <taxon>Cheilostomatida</taxon>
        <taxon>Flustrina</taxon>
        <taxon>Buguloidea</taxon>
        <taxon>Bugulidae</taxon>
        <taxon>Bugula</taxon>
    </lineage>
</organism>
<evidence type="ECO:0000256" key="1">
    <source>
        <dbReference type="SAM" id="Phobius"/>
    </source>
</evidence>
<dbReference type="EMBL" id="VXIV02002780">
    <property type="protein sequence ID" value="KAF6022958.1"/>
    <property type="molecule type" value="Genomic_DNA"/>
</dbReference>
<dbReference type="AlphaFoldDB" id="A0A7J7JC71"/>
<name>A0A7J7JC71_BUGNE</name>